<sequence length="673" mass="76466">MTSPRREVSIEHDEYDPYEVALARLDSIQSEYLKKQRDARATYDFSRIARQEDIRERQRELQLLQEELQRKQNELKEKEQELKDEEVKFYDFLKKEKQERKRKLEPYLRVSSVSTATPFDQGGRESTSATLGRPETTSPKQGDDKTKLRLTEPIVIDSEEVSSDEWDRPLIPPGISPSKRPRISEVEGPNVNPGSTQRNQKRQRVRIGNSSEGGEGSNTAQINKSHNEDRPTIIVRKRVQRKRINRVIFRGITDPIVGEIYKIQLGPFKGEYVGVLLPVGDFEAIGISKSLHETSLKRVIPSCYVYNTSSKEILGWEKDYDDGGPKVTDRKFPFMSFKGIKWNQVEMDGEFSPVGATYSWVPAKSIRTFDFTAPMSSMTPGYLSAKRFKARLNRIRENRMKASQQAHDYNEGSFAPSMELDESAAQRSEVGEQDTGSSQTQGHLQVLTLRYSEASQTPHQIQPIEDRNSIPPNITEPRPNSPPQRTNPEFRSFEAIYRETSSEASSNSVPDEDIPNHELLRNLFAESPIERTGEASDDHTSGTVRDTEMVGSPRAPIETQPSAELPYVARAIRRPWSEDGSHDTDDQNGTSAQELEPTSPNGTKTYYANLRRYVNQQESDTENYSPSTSQTISQGAVQDTPRTNELEPPPNPHIQNTASTALSYFNAIYNRRQ</sequence>
<accession>A0AAX6MLZ6</accession>
<feature type="compositionally biased region" description="Basic and acidic residues" evidence="2">
    <location>
        <begin position="141"/>
        <end position="150"/>
    </location>
</feature>
<keyword evidence="4" id="KW-1185">Reference proteome</keyword>
<evidence type="ECO:0000256" key="2">
    <source>
        <dbReference type="SAM" id="MobiDB-lite"/>
    </source>
</evidence>
<feature type="compositionally biased region" description="Polar residues" evidence="2">
    <location>
        <begin position="115"/>
        <end position="140"/>
    </location>
</feature>
<evidence type="ECO:0000313" key="3">
    <source>
        <dbReference type="EMBL" id="KAK6953514.1"/>
    </source>
</evidence>
<evidence type="ECO:0000256" key="1">
    <source>
        <dbReference type="SAM" id="Coils"/>
    </source>
</evidence>
<feature type="region of interest" description="Disordered" evidence="2">
    <location>
        <begin position="455"/>
        <end position="488"/>
    </location>
</feature>
<protein>
    <submittedName>
        <fullName evidence="3">Uncharacterized protein</fullName>
    </submittedName>
</protein>
<gene>
    <name evidence="3" type="ORF">Daesc_005819</name>
</gene>
<keyword evidence="1" id="KW-0175">Coiled coil</keyword>
<name>A0AAX6MLZ6_9PEZI</name>
<feature type="compositionally biased region" description="Basic and acidic residues" evidence="2">
    <location>
        <begin position="575"/>
        <end position="585"/>
    </location>
</feature>
<feature type="compositionally biased region" description="Polar residues" evidence="2">
    <location>
        <begin position="616"/>
        <end position="643"/>
    </location>
</feature>
<evidence type="ECO:0000313" key="4">
    <source>
        <dbReference type="Proteomes" id="UP001369815"/>
    </source>
</evidence>
<comment type="caution">
    <text evidence="3">The sequence shown here is derived from an EMBL/GenBank/DDBJ whole genome shotgun (WGS) entry which is preliminary data.</text>
</comment>
<feature type="region of interest" description="Disordered" evidence="2">
    <location>
        <begin position="421"/>
        <end position="442"/>
    </location>
</feature>
<proteinExistence type="predicted"/>
<feature type="compositionally biased region" description="Polar residues" evidence="2">
    <location>
        <begin position="587"/>
        <end position="604"/>
    </location>
</feature>
<feature type="region of interest" description="Disordered" evidence="2">
    <location>
        <begin position="115"/>
        <end position="234"/>
    </location>
</feature>
<dbReference type="EMBL" id="JBANMG010000005">
    <property type="protein sequence ID" value="KAK6953514.1"/>
    <property type="molecule type" value="Genomic_DNA"/>
</dbReference>
<dbReference type="Proteomes" id="UP001369815">
    <property type="component" value="Unassembled WGS sequence"/>
</dbReference>
<dbReference type="AlphaFoldDB" id="A0AAX6MLZ6"/>
<feature type="compositionally biased region" description="Basic and acidic residues" evidence="2">
    <location>
        <begin position="528"/>
        <end position="548"/>
    </location>
</feature>
<feature type="region of interest" description="Disordered" evidence="2">
    <location>
        <begin position="527"/>
        <end position="604"/>
    </location>
</feature>
<feature type="region of interest" description="Disordered" evidence="2">
    <location>
        <begin position="616"/>
        <end position="659"/>
    </location>
</feature>
<feature type="coiled-coil region" evidence="1">
    <location>
        <begin position="51"/>
        <end position="88"/>
    </location>
</feature>
<organism evidence="3 4">
    <name type="scientific">Daldinia eschscholtzii</name>
    <dbReference type="NCBI Taxonomy" id="292717"/>
    <lineage>
        <taxon>Eukaryota</taxon>
        <taxon>Fungi</taxon>
        <taxon>Dikarya</taxon>
        <taxon>Ascomycota</taxon>
        <taxon>Pezizomycotina</taxon>
        <taxon>Sordariomycetes</taxon>
        <taxon>Xylariomycetidae</taxon>
        <taxon>Xylariales</taxon>
        <taxon>Hypoxylaceae</taxon>
        <taxon>Daldinia</taxon>
    </lineage>
</organism>
<reference evidence="3 4" key="1">
    <citation type="journal article" date="2024" name="Front Chem Biol">
        <title>Unveiling the potential of Daldinia eschscholtzii MFLUCC 19-0629 through bioactivity and bioinformatics studies for enhanced sustainable agriculture production.</title>
        <authorList>
            <person name="Brooks S."/>
            <person name="Weaver J.A."/>
            <person name="Klomchit A."/>
            <person name="Alharthi S.A."/>
            <person name="Onlamun T."/>
            <person name="Nurani R."/>
            <person name="Vong T.K."/>
            <person name="Alberti F."/>
            <person name="Greco C."/>
        </authorList>
    </citation>
    <scope>NUCLEOTIDE SEQUENCE [LARGE SCALE GENOMIC DNA]</scope>
    <source>
        <strain evidence="3">MFLUCC 19-0629</strain>
    </source>
</reference>